<keyword evidence="5" id="KW-1185">Reference proteome</keyword>
<dbReference type="GO" id="GO:0003712">
    <property type="term" value="F:transcription coregulator activity"/>
    <property type="evidence" value="ECO:0007669"/>
    <property type="project" value="InterPro"/>
</dbReference>
<reference evidence="5" key="1">
    <citation type="journal article" date="2019" name="Nat. Commun.">
        <title>Expansion of phycobilisome linker gene families in mesophilic red algae.</title>
        <authorList>
            <person name="Lee J."/>
            <person name="Kim D."/>
            <person name="Bhattacharya D."/>
            <person name="Yoon H.S."/>
        </authorList>
    </citation>
    <scope>NUCLEOTIDE SEQUENCE [LARGE SCALE GENOMIC DNA]</scope>
    <source>
        <strain evidence="5">CCMP 1328</strain>
    </source>
</reference>
<dbReference type="EMBL" id="VRMN01000002">
    <property type="protein sequence ID" value="KAA8496938.1"/>
    <property type="molecule type" value="Genomic_DNA"/>
</dbReference>
<evidence type="ECO:0000259" key="3">
    <source>
        <dbReference type="Pfam" id="PF16987"/>
    </source>
</evidence>
<protein>
    <recommendedName>
        <fullName evidence="3">Mediator complex subunit 15 KIX domain-containing protein</fullName>
    </recommendedName>
</protein>
<keyword evidence="2" id="KW-0539">Nucleus</keyword>
<dbReference type="GO" id="GO:0005634">
    <property type="term" value="C:nucleus"/>
    <property type="evidence" value="ECO:0007669"/>
    <property type="project" value="UniProtKB-SubCell"/>
</dbReference>
<dbReference type="AlphaFoldDB" id="A0A5J4Z0T4"/>
<comment type="subcellular location">
    <subcellularLocation>
        <location evidence="1">Nucleus</location>
    </subcellularLocation>
</comment>
<dbReference type="GO" id="GO:0006355">
    <property type="term" value="P:regulation of DNA-templated transcription"/>
    <property type="evidence" value="ECO:0007669"/>
    <property type="project" value="InterPro"/>
</dbReference>
<dbReference type="SUPFAM" id="SSF47040">
    <property type="entry name" value="Kix domain of CBP (creb binding protein)"/>
    <property type="match status" value="1"/>
</dbReference>
<accession>A0A5J4Z0T4</accession>
<organism evidence="4 5">
    <name type="scientific">Porphyridium purpureum</name>
    <name type="common">Red alga</name>
    <name type="synonym">Porphyridium cruentum</name>
    <dbReference type="NCBI Taxonomy" id="35688"/>
    <lineage>
        <taxon>Eukaryota</taxon>
        <taxon>Rhodophyta</taxon>
        <taxon>Bangiophyceae</taxon>
        <taxon>Porphyridiales</taxon>
        <taxon>Porphyridiaceae</taxon>
        <taxon>Porphyridium</taxon>
    </lineage>
</organism>
<dbReference type="Pfam" id="PF16987">
    <property type="entry name" value="KIX_2"/>
    <property type="match status" value="1"/>
</dbReference>
<gene>
    <name evidence="4" type="ORF">FVE85_0667</name>
</gene>
<comment type="caution">
    <text evidence="4">The sequence shown here is derived from an EMBL/GenBank/DDBJ whole genome shotgun (WGS) entry which is preliminary data.</text>
</comment>
<feature type="domain" description="Mediator complex subunit 15 KIX" evidence="3">
    <location>
        <begin position="2"/>
        <end position="67"/>
    </location>
</feature>
<proteinExistence type="predicted"/>
<dbReference type="InterPro" id="IPR036529">
    <property type="entry name" value="KIX_dom_sf"/>
</dbReference>
<evidence type="ECO:0000313" key="5">
    <source>
        <dbReference type="Proteomes" id="UP000324585"/>
    </source>
</evidence>
<evidence type="ECO:0000256" key="2">
    <source>
        <dbReference type="ARBA" id="ARBA00023242"/>
    </source>
</evidence>
<evidence type="ECO:0000313" key="4">
    <source>
        <dbReference type="EMBL" id="KAA8496938.1"/>
    </source>
</evidence>
<dbReference type="Proteomes" id="UP000324585">
    <property type="component" value="Unassembled WGS sequence"/>
</dbReference>
<evidence type="ECO:0000256" key="1">
    <source>
        <dbReference type="ARBA" id="ARBA00004123"/>
    </source>
</evidence>
<name>A0A5J4Z0T4_PORPP</name>
<sequence length="95" mass="11209">MAWKEQVLPEIRACVVERIVDEFRKIEAFPVATLHRTAVVLEKTMFQWACSFEDYIEQIRASVEAIQLDSLDLYEPEESETLWSDFRAMVQIQLK</sequence>
<dbReference type="InterPro" id="IPR036546">
    <property type="entry name" value="MED15_KIX"/>
</dbReference>